<evidence type="ECO:0000313" key="1">
    <source>
        <dbReference type="EMBL" id="OSX80566.1"/>
    </source>
</evidence>
<reference evidence="1 2" key="1">
    <citation type="submission" date="2017-03" db="EMBL/GenBank/DDBJ databases">
        <title>WGS assembly of Porphyra umbilicalis.</title>
        <authorList>
            <person name="Brawley S.H."/>
            <person name="Blouin N.A."/>
            <person name="Ficko-Blean E."/>
            <person name="Wheeler G.L."/>
            <person name="Lohr M."/>
            <person name="Goodson H.V."/>
            <person name="Jenkins J.W."/>
            <person name="Blaby-Haas C.E."/>
            <person name="Helliwell K.E."/>
            <person name="Chan C."/>
            <person name="Marriage T."/>
            <person name="Bhattacharya D."/>
            <person name="Klein A.S."/>
            <person name="Badis Y."/>
            <person name="Brodie J."/>
            <person name="Cao Y."/>
            <person name="Collen J."/>
            <person name="Dittami S.M."/>
            <person name="Gachon C.M."/>
            <person name="Green B.R."/>
            <person name="Karpowicz S."/>
            <person name="Kim J.W."/>
            <person name="Kudahl U."/>
            <person name="Lin S."/>
            <person name="Michel G."/>
            <person name="Mittag M."/>
            <person name="Olson B.J."/>
            <person name="Pangilinan J."/>
            <person name="Peng Y."/>
            <person name="Qiu H."/>
            <person name="Shu S."/>
            <person name="Singer J.T."/>
            <person name="Smith A.G."/>
            <person name="Sprecher B.N."/>
            <person name="Wagner V."/>
            <person name="Wang W."/>
            <person name="Wang Z.-Y."/>
            <person name="Yan J."/>
            <person name="Yarish C."/>
            <person name="Zoeuner-Riek S."/>
            <person name="Zhuang Y."/>
            <person name="Zou Y."/>
            <person name="Lindquist E.A."/>
            <person name="Grimwood J."/>
            <person name="Barry K."/>
            <person name="Rokhsar D.S."/>
            <person name="Schmutz J."/>
            <person name="Stiller J.W."/>
            <person name="Grossman A.R."/>
            <person name="Prochnik S.E."/>
        </authorList>
    </citation>
    <scope>NUCLEOTIDE SEQUENCE [LARGE SCALE GENOMIC DNA]</scope>
    <source>
        <strain evidence="1">4086291</strain>
    </source>
</reference>
<keyword evidence="2" id="KW-1185">Reference proteome</keyword>
<dbReference type="AlphaFoldDB" id="A0A1X6PIK0"/>
<accession>A0A1X6PIK0</accession>
<gene>
    <name evidence="1" type="ORF">BU14_0049s0010</name>
</gene>
<dbReference type="EMBL" id="KV918772">
    <property type="protein sequence ID" value="OSX80566.1"/>
    <property type="molecule type" value="Genomic_DNA"/>
</dbReference>
<protein>
    <submittedName>
        <fullName evidence="1">Uncharacterized protein</fullName>
    </submittedName>
</protein>
<organism evidence="1 2">
    <name type="scientific">Porphyra umbilicalis</name>
    <name type="common">Purple laver</name>
    <name type="synonym">Red alga</name>
    <dbReference type="NCBI Taxonomy" id="2786"/>
    <lineage>
        <taxon>Eukaryota</taxon>
        <taxon>Rhodophyta</taxon>
        <taxon>Bangiophyceae</taxon>
        <taxon>Bangiales</taxon>
        <taxon>Bangiaceae</taxon>
        <taxon>Porphyra</taxon>
    </lineage>
</organism>
<dbReference type="OrthoDB" id="3255572at2759"/>
<dbReference type="SUPFAM" id="SSF46689">
    <property type="entry name" value="Homeodomain-like"/>
    <property type="match status" value="1"/>
</dbReference>
<name>A0A1X6PIK0_PORUM</name>
<sequence>MFSEKTRQHLLGLLDEGYPTADVADIICCSRRSMRRWMGFFEENGTVCQDPRPRNLHADVAIHNFHLTCAVLTLVEKEPAACLSDHVDLLVALSLEFPASDNHYVSAATVYRVLRYHQNTRKKIERLYAESSFIAQCAFAVMIDEIPLRCLLSCGETHTVGGAMLCRYGRSRRNVPCVLRDRDTRPVKRTSTMMEASLSHGVLWSQTVIVGNAQTADDLRLFLQCLRTRMNAYVTGLAWELQPDAFVPIKGVFAELKKHVQSLVYEDSRYMTKPFHLMAAAVGMITTAQVAGQYSLVSNKFSRLRTAAAAA</sequence>
<proteinExistence type="predicted"/>
<dbReference type="Proteomes" id="UP000218209">
    <property type="component" value="Unassembled WGS sequence"/>
</dbReference>
<evidence type="ECO:0000313" key="2">
    <source>
        <dbReference type="Proteomes" id="UP000218209"/>
    </source>
</evidence>
<dbReference type="InterPro" id="IPR009057">
    <property type="entry name" value="Homeodomain-like_sf"/>
</dbReference>